<dbReference type="KEGG" id="sur:STAUR_1704"/>
<evidence type="ECO:0000256" key="6">
    <source>
        <dbReference type="ARBA" id="ARBA00022679"/>
    </source>
</evidence>
<evidence type="ECO:0000259" key="12">
    <source>
        <dbReference type="Pfam" id="PF06974"/>
    </source>
</evidence>
<dbReference type="HOGENOM" id="CLU_024186_3_1_7"/>
<evidence type="ECO:0000256" key="7">
    <source>
        <dbReference type="ARBA" id="ARBA00022798"/>
    </source>
</evidence>
<keyword evidence="8" id="KW-0443">Lipid metabolism</keyword>
<keyword evidence="7" id="KW-0319">Glycerol metabolism</keyword>
<dbReference type="InterPro" id="IPR045034">
    <property type="entry name" value="O-acyltransferase_WSD1-like"/>
</dbReference>
<dbReference type="RefSeq" id="WP_013374832.1">
    <property type="nucleotide sequence ID" value="NC_014623.1"/>
</dbReference>
<dbReference type="PANTHER" id="PTHR31650:SF1">
    <property type="entry name" value="WAX ESTER SYNTHASE_DIACYLGLYCEROL ACYLTRANSFERASE 4-RELATED"/>
    <property type="match status" value="1"/>
</dbReference>
<dbReference type="NCBIfam" id="TIGR02946">
    <property type="entry name" value="acyl_WS_DGAT"/>
    <property type="match status" value="1"/>
</dbReference>
<gene>
    <name evidence="13" type="ordered locus">STAUR_1704</name>
</gene>
<evidence type="ECO:0000313" key="13">
    <source>
        <dbReference type="EMBL" id="ADO69508.1"/>
    </source>
</evidence>
<comment type="catalytic activity">
    <reaction evidence="10">
        <text>an acyl-CoA + a 1,2-diacyl-sn-glycerol = a triacyl-sn-glycerol + CoA</text>
        <dbReference type="Rhea" id="RHEA:10868"/>
        <dbReference type="ChEBI" id="CHEBI:17815"/>
        <dbReference type="ChEBI" id="CHEBI:57287"/>
        <dbReference type="ChEBI" id="CHEBI:58342"/>
        <dbReference type="ChEBI" id="CHEBI:64615"/>
        <dbReference type="EC" id="2.3.1.20"/>
    </reaction>
</comment>
<evidence type="ECO:0000256" key="3">
    <source>
        <dbReference type="ARBA" id="ARBA00009587"/>
    </source>
</evidence>
<keyword evidence="9" id="KW-0012">Acyltransferase</keyword>
<keyword evidence="6" id="KW-0808">Transferase</keyword>
<organism evidence="13 14">
    <name type="scientific">Stigmatella aurantiaca (strain DW4/3-1)</name>
    <dbReference type="NCBI Taxonomy" id="378806"/>
    <lineage>
        <taxon>Bacteria</taxon>
        <taxon>Pseudomonadati</taxon>
        <taxon>Myxococcota</taxon>
        <taxon>Myxococcia</taxon>
        <taxon>Myxococcales</taxon>
        <taxon>Cystobacterineae</taxon>
        <taxon>Archangiaceae</taxon>
        <taxon>Stigmatella</taxon>
    </lineage>
</organism>
<dbReference type="SUPFAM" id="SSF52777">
    <property type="entry name" value="CoA-dependent acyltransferases"/>
    <property type="match status" value="2"/>
</dbReference>
<dbReference type="STRING" id="378806.STAUR_1704"/>
<evidence type="ECO:0000313" key="14">
    <source>
        <dbReference type="Proteomes" id="UP000001351"/>
    </source>
</evidence>
<dbReference type="Pfam" id="PF06974">
    <property type="entry name" value="WS_DGAT_C"/>
    <property type="match status" value="1"/>
</dbReference>
<dbReference type="InterPro" id="IPR023213">
    <property type="entry name" value="CAT-like_dom_sf"/>
</dbReference>
<dbReference type="OrthoDB" id="9810950at2"/>
<evidence type="ECO:0000256" key="1">
    <source>
        <dbReference type="ARBA" id="ARBA00004771"/>
    </source>
</evidence>
<dbReference type="InterPro" id="IPR009721">
    <property type="entry name" value="O-acyltransferase_WSD1_C"/>
</dbReference>
<comment type="similarity">
    <text evidence="3">Belongs to the long-chain O-acyltransferase family.</text>
</comment>
<dbReference type="Proteomes" id="UP000001351">
    <property type="component" value="Chromosome"/>
</dbReference>
<evidence type="ECO:0000259" key="11">
    <source>
        <dbReference type="Pfam" id="PF03007"/>
    </source>
</evidence>
<dbReference type="GO" id="GO:0004144">
    <property type="term" value="F:diacylglycerol O-acyltransferase activity"/>
    <property type="evidence" value="ECO:0007669"/>
    <property type="project" value="UniProtKB-EC"/>
</dbReference>
<name>E3FRX3_STIAD</name>
<reference evidence="13 14" key="1">
    <citation type="journal article" date="2011" name="Mol. Biol. Evol.">
        <title>Comparative genomic analysis of fruiting body formation in Myxococcales.</title>
        <authorList>
            <person name="Huntley S."/>
            <person name="Hamann N."/>
            <person name="Wegener-Feldbrugge S."/>
            <person name="Treuner-Lange A."/>
            <person name="Kube M."/>
            <person name="Reinhardt R."/>
            <person name="Klages S."/>
            <person name="Muller R."/>
            <person name="Ronning C.M."/>
            <person name="Nierman W.C."/>
            <person name="Sogaard-Andersen L."/>
        </authorList>
    </citation>
    <scope>NUCLEOTIDE SEQUENCE [LARGE SCALE GENOMIC DNA]</scope>
    <source>
        <strain evidence="13 14">DW4/3-1</strain>
    </source>
</reference>
<protein>
    <recommendedName>
        <fullName evidence="4">diacylglycerol O-acyltransferase</fullName>
        <ecNumber evidence="4">2.3.1.20</ecNumber>
    </recommendedName>
</protein>
<keyword evidence="14" id="KW-1185">Reference proteome</keyword>
<dbReference type="EMBL" id="CP002271">
    <property type="protein sequence ID" value="ADO69508.1"/>
    <property type="molecule type" value="Genomic_DNA"/>
</dbReference>
<feature type="domain" description="O-acyltransferase WSD1 C-terminal" evidence="12">
    <location>
        <begin position="310"/>
        <end position="451"/>
    </location>
</feature>
<evidence type="ECO:0000256" key="10">
    <source>
        <dbReference type="ARBA" id="ARBA00048109"/>
    </source>
</evidence>
<dbReference type="UniPathway" id="UPA00282"/>
<sequence>MERMSSVDAAWLRMETPTNLMMITAVLWFEAPLDWARLKQVVRERLVERFPRFRQKVADASGEWASLHWQEAAAFDLDAHMGRLTLDAPGDHATLEALVSQWMSTPLDRSRPLWQLHGLEGFGQGSALLVRIHHSLADGISLARVLLSLMDESAEAHFLPESETARGGAVPGWMKLLRGARAVVTGSRAALKRGAELISEPIQVGDLVRAGARGVSALGRLTVMTSEPPTVLRGELGTQKRATWSAPIALEEVKALSEATGSTVNDVLLAALTGALRRYLVARGGPVEDLRALVPVNLRSMDEPLPRELGNRFGLVFLELPVRREEPHRRLQELKRRMDVLKRSPEAVMTFGALSVLGMAPSAVERRAMDVVTRRATLVMTNVPGPRHPVYLAGTQLSGLMFWVPQAGKLGLGVSIFSYAGQVTVGVSVDAALVPDPHRMVEAFHDELRALGREDVPPAVR</sequence>
<comment type="pathway">
    <text evidence="1">Glycerolipid metabolism; triacylglycerol biosynthesis.</text>
</comment>
<dbReference type="GO" id="GO:0005886">
    <property type="term" value="C:plasma membrane"/>
    <property type="evidence" value="ECO:0007669"/>
    <property type="project" value="TreeGrafter"/>
</dbReference>
<evidence type="ECO:0000256" key="4">
    <source>
        <dbReference type="ARBA" id="ARBA00013244"/>
    </source>
</evidence>
<evidence type="ECO:0000256" key="8">
    <source>
        <dbReference type="ARBA" id="ARBA00023098"/>
    </source>
</evidence>
<dbReference type="EC" id="2.3.1.20" evidence="4"/>
<dbReference type="PANTHER" id="PTHR31650">
    <property type="entry name" value="O-ACYLTRANSFERASE (WSD1-LIKE) FAMILY PROTEIN"/>
    <property type="match status" value="1"/>
</dbReference>
<keyword evidence="5" id="KW-0444">Lipid biosynthesis</keyword>
<proteinExistence type="inferred from homology"/>
<evidence type="ECO:0000256" key="9">
    <source>
        <dbReference type="ARBA" id="ARBA00023315"/>
    </source>
</evidence>
<dbReference type="GO" id="GO:0006071">
    <property type="term" value="P:glycerol metabolic process"/>
    <property type="evidence" value="ECO:0007669"/>
    <property type="project" value="UniProtKB-KW"/>
</dbReference>
<dbReference type="AlphaFoldDB" id="E3FRX3"/>
<evidence type="ECO:0000256" key="5">
    <source>
        <dbReference type="ARBA" id="ARBA00022516"/>
    </source>
</evidence>
<dbReference type="Gene3D" id="3.30.559.10">
    <property type="entry name" value="Chloramphenicol acetyltransferase-like domain"/>
    <property type="match status" value="1"/>
</dbReference>
<dbReference type="GO" id="GO:0019432">
    <property type="term" value="P:triglyceride biosynthetic process"/>
    <property type="evidence" value="ECO:0007669"/>
    <property type="project" value="UniProtKB-UniPathway"/>
</dbReference>
<accession>E3FRX3</accession>
<comment type="pathway">
    <text evidence="2">Lipid metabolism.</text>
</comment>
<dbReference type="InterPro" id="IPR004255">
    <property type="entry name" value="O-acyltransferase_WSD1_N"/>
</dbReference>
<feature type="domain" description="O-acyltransferase WSD1-like N-terminal" evidence="11">
    <location>
        <begin position="4"/>
        <end position="267"/>
    </location>
</feature>
<dbReference type="Pfam" id="PF03007">
    <property type="entry name" value="WS_DGAT_cat"/>
    <property type="match status" value="1"/>
</dbReference>
<dbReference type="InterPro" id="IPR014292">
    <property type="entry name" value="Acyl_transf_WS/DGAT"/>
</dbReference>
<dbReference type="eggNOG" id="COG1020">
    <property type="taxonomic scope" value="Bacteria"/>
</dbReference>
<evidence type="ECO:0000256" key="2">
    <source>
        <dbReference type="ARBA" id="ARBA00005189"/>
    </source>
</evidence>